<dbReference type="PANTHER" id="PTHR33478:SF1">
    <property type="entry name" value="EXTRACELLULAR METALLOPROTEINASE MEP"/>
    <property type="match status" value="1"/>
</dbReference>
<dbReference type="InterPro" id="IPR011096">
    <property type="entry name" value="FTP_domain"/>
</dbReference>
<keyword evidence="5 12" id="KW-0645">Protease</keyword>
<keyword evidence="11 12" id="KW-0865">Zymogen</keyword>
<proteinExistence type="inferred from homology"/>
<evidence type="ECO:0000256" key="7">
    <source>
        <dbReference type="ARBA" id="ARBA00022729"/>
    </source>
</evidence>
<keyword evidence="9 12" id="KW-0862">Zinc</keyword>
<evidence type="ECO:0000256" key="11">
    <source>
        <dbReference type="ARBA" id="ARBA00023145"/>
    </source>
</evidence>
<dbReference type="Pfam" id="PF02128">
    <property type="entry name" value="Peptidase_M36"/>
    <property type="match status" value="1"/>
</dbReference>
<dbReference type="Proteomes" id="UP001479436">
    <property type="component" value="Unassembled WGS sequence"/>
</dbReference>
<evidence type="ECO:0000256" key="6">
    <source>
        <dbReference type="ARBA" id="ARBA00022723"/>
    </source>
</evidence>
<evidence type="ECO:0000313" key="15">
    <source>
        <dbReference type="Proteomes" id="UP001479436"/>
    </source>
</evidence>
<dbReference type="InterPro" id="IPR050371">
    <property type="entry name" value="Fungal_virulence_M36"/>
</dbReference>
<evidence type="ECO:0000256" key="2">
    <source>
        <dbReference type="ARBA" id="ARBA00004613"/>
    </source>
</evidence>
<feature type="chain" id="PRO_5044993248" description="Extracellular metalloproteinase" evidence="12">
    <location>
        <begin position="20"/>
        <end position="656"/>
    </location>
</feature>
<dbReference type="PRINTS" id="PR00999">
    <property type="entry name" value="FUNGALYSIN"/>
</dbReference>
<keyword evidence="6 12" id="KW-0479">Metal-binding</keyword>
<accession>A0ABR2X0C4</accession>
<evidence type="ECO:0000259" key="13">
    <source>
        <dbReference type="Pfam" id="PF07504"/>
    </source>
</evidence>
<name>A0ABR2X0C4_9FUNG</name>
<dbReference type="Gene3D" id="1.10.390.10">
    <property type="entry name" value="Neutral Protease Domain 2"/>
    <property type="match status" value="1"/>
</dbReference>
<organism evidence="14 15">
    <name type="scientific">Basidiobolus ranarum</name>
    <dbReference type="NCBI Taxonomy" id="34480"/>
    <lineage>
        <taxon>Eukaryota</taxon>
        <taxon>Fungi</taxon>
        <taxon>Fungi incertae sedis</taxon>
        <taxon>Zoopagomycota</taxon>
        <taxon>Entomophthoromycotina</taxon>
        <taxon>Basidiobolomycetes</taxon>
        <taxon>Basidiobolales</taxon>
        <taxon>Basidiobolaceae</taxon>
        <taxon>Basidiobolus</taxon>
    </lineage>
</organism>
<feature type="domain" description="FTP" evidence="13">
    <location>
        <begin position="71"/>
        <end position="121"/>
    </location>
</feature>
<dbReference type="InterPro" id="IPR001842">
    <property type="entry name" value="Peptidase_M36"/>
</dbReference>
<comment type="subcellular location">
    <subcellularLocation>
        <location evidence="2 12">Secreted</location>
    </subcellularLocation>
</comment>
<evidence type="ECO:0000313" key="14">
    <source>
        <dbReference type="EMBL" id="KAK9767181.1"/>
    </source>
</evidence>
<sequence>MRACFVLSLLFSISSTIVAERIHATTFGPEISQSNFLVSSIQSAFSPISSEDPKAVVQKFIQETLNLDQNDYIVKNSYQSEHNGVTHIYLRQVVNNLEVVNGDININIDKNGRIVSYGDSFYKGAKPVSSKFTDVMNKLQDNFASPFGQVVFSRLNPFKSSPHPKILPREALISLAEHLKIPMDDSSVLEVEKISDDPKDDSYVIQGVPFTVDNEVPTSLAYIQSSDGELQLVWDFQVEMNDNWYHAHVSADDAQVISLIDWVSDAHYNVYPLGINDPDEGSRRLVSNPEDKRASPLGWHSLGRRNFSTTIGNNVAAHENIEGGYEWETNYRPHGGEHLLFDFTMDLHRNPKSYLDSSITNLFYWNNVMHDLSYQYGFTETAGNFQDNNFGRGGESGDAVIANAQDGSGYNNANFATPPDGMKGKMRMYVWNVVQPHRDGDLESGIMIHEYTHGISTRLTGGPANSGCLGWGEAGGMGEGWGDFFATILRMRTDDDRRLDLGMGEYANGGKNIRYFKYSTNNVTNPETYSIMDKANYWGVHAKGGVWAEMLYEMYWNLVDKHGFTLDWYSASLRHGNTLALQLVLDGMKLQPCRPKFVDARDAIIHADDLLTGGDNYCEIWKAFAKRGLGLDAKLVGGTPWGGGVRQESFLIPNDC</sequence>
<keyword evidence="4 12" id="KW-0964">Secreted</keyword>
<reference evidence="14 15" key="1">
    <citation type="submission" date="2023-04" db="EMBL/GenBank/DDBJ databases">
        <title>Genome of Basidiobolus ranarum AG-B5.</title>
        <authorList>
            <person name="Stajich J.E."/>
            <person name="Carter-House D."/>
            <person name="Gryganskyi A."/>
        </authorList>
    </citation>
    <scope>NUCLEOTIDE SEQUENCE [LARGE SCALE GENOMIC DNA]</scope>
    <source>
        <strain evidence="14 15">AG-B5</strain>
    </source>
</reference>
<keyword evidence="7 12" id="KW-0732">Signal</keyword>
<dbReference type="CDD" id="cd09596">
    <property type="entry name" value="M36"/>
    <property type="match status" value="1"/>
</dbReference>
<evidence type="ECO:0000256" key="8">
    <source>
        <dbReference type="ARBA" id="ARBA00022801"/>
    </source>
</evidence>
<comment type="caution">
    <text evidence="14">The sequence shown here is derived from an EMBL/GenBank/DDBJ whole genome shotgun (WGS) entry which is preliminary data.</text>
</comment>
<evidence type="ECO:0000256" key="10">
    <source>
        <dbReference type="ARBA" id="ARBA00023049"/>
    </source>
</evidence>
<dbReference type="InterPro" id="IPR027268">
    <property type="entry name" value="Peptidase_M4/M1_CTD_sf"/>
</dbReference>
<protein>
    <recommendedName>
        <fullName evidence="12">Extracellular metalloproteinase</fullName>
        <ecNumber evidence="12">3.4.24.-</ecNumber>
    </recommendedName>
    <alternativeName>
        <fullName evidence="12">Fungalysin</fullName>
    </alternativeName>
</protein>
<dbReference type="SUPFAM" id="SSF55486">
    <property type="entry name" value="Metalloproteases ('zincins'), catalytic domain"/>
    <property type="match status" value="1"/>
</dbReference>
<comment type="cofactor">
    <cofactor evidence="1 12">
        <name>Zn(2+)</name>
        <dbReference type="ChEBI" id="CHEBI:29105"/>
    </cofactor>
</comment>
<gene>
    <name evidence="14" type="ORF">K7432_003210</name>
</gene>
<comment type="similarity">
    <text evidence="3 12">Belongs to the peptidase M36 family.</text>
</comment>
<dbReference type="Pfam" id="PF07504">
    <property type="entry name" value="FTP"/>
    <property type="match status" value="1"/>
</dbReference>
<keyword evidence="15" id="KW-1185">Reference proteome</keyword>
<evidence type="ECO:0000256" key="5">
    <source>
        <dbReference type="ARBA" id="ARBA00022670"/>
    </source>
</evidence>
<dbReference type="PANTHER" id="PTHR33478">
    <property type="entry name" value="EXTRACELLULAR METALLOPROTEINASE MEP"/>
    <property type="match status" value="1"/>
</dbReference>
<evidence type="ECO:0000256" key="9">
    <source>
        <dbReference type="ARBA" id="ARBA00022833"/>
    </source>
</evidence>
<dbReference type="EC" id="3.4.24.-" evidence="12"/>
<evidence type="ECO:0000256" key="1">
    <source>
        <dbReference type="ARBA" id="ARBA00001947"/>
    </source>
</evidence>
<evidence type="ECO:0000256" key="4">
    <source>
        <dbReference type="ARBA" id="ARBA00022525"/>
    </source>
</evidence>
<dbReference type="EMBL" id="JASJQH010000095">
    <property type="protein sequence ID" value="KAK9767181.1"/>
    <property type="molecule type" value="Genomic_DNA"/>
</dbReference>
<keyword evidence="10 12" id="KW-0482">Metalloprotease</keyword>
<evidence type="ECO:0000256" key="3">
    <source>
        <dbReference type="ARBA" id="ARBA00006006"/>
    </source>
</evidence>
<keyword evidence="8 12" id="KW-0378">Hydrolase</keyword>
<dbReference type="Gene3D" id="3.10.170.10">
    <property type="match status" value="1"/>
</dbReference>
<evidence type="ECO:0000256" key="12">
    <source>
        <dbReference type="RuleBase" id="RU364017"/>
    </source>
</evidence>
<feature type="signal peptide" evidence="12">
    <location>
        <begin position="1"/>
        <end position="19"/>
    </location>
</feature>